<dbReference type="PROSITE" id="PS50994">
    <property type="entry name" value="INTEGRASE"/>
    <property type="match status" value="1"/>
</dbReference>
<feature type="region of interest" description="Disordered" evidence="1">
    <location>
        <begin position="111"/>
        <end position="144"/>
    </location>
</feature>
<dbReference type="PANTHER" id="PTHR47266">
    <property type="entry name" value="ENDONUCLEASE-RELATED"/>
    <property type="match status" value="1"/>
</dbReference>
<dbReference type="Pfam" id="PF24626">
    <property type="entry name" value="SH3_Tf2-1"/>
    <property type="match status" value="1"/>
</dbReference>
<organism evidence="3 4">
    <name type="scientific">Phytophthora megakarya</name>
    <dbReference type="NCBI Taxonomy" id="4795"/>
    <lineage>
        <taxon>Eukaryota</taxon>
        <taxon>Sar</taxon>
        <taxon>Stramenopiles</taxon>
        <taxon>Oomycota</taxon>
        <taxon>Peronosporomycetes</taxon>
        <taxon>Peronosporales</taxon>
        <taxon>Peronosporaceae</taxon>
        <taxon>Phytophthora</taxon>
    </lineage>
</organism>
<dbReference type="InterPro" id="IPR052160">
    <property type="entry name" value="Gypsy_RT_Integrase-like"/>
</dbReference>
<dbReference type="GO" id="GO:0015074">
    <property type="term" value="P:DNA integration"/>
    <property type="evidence" value="ECO:0007669"/>
    <property type="project" value="InterPro"/>
</dbReference>
<name>A0A225UHL5_9STRA</name>
<dbReference type="InterPro" id="IPR036397">
    <property type="entry name" value="RNaseH_sf"/>
</dbReference>
<comment type="caution">
    <text evidence="3">The sequence shown here is derived from an EMBL/GenBank/DDBJ whole genome shotgun (WGS) entry which is preliminary data.</text>
</comment>
<dbReference type="OrthoDB" id="125605at2759"/>
<reference evidence="4" key="1">
    <citation type="submission" date="2017-03" db="EMBL/GenBank/DDBJ databases">
        <title>Phytopthora megakarya and P. palmivora, two closely related causual agents of cacao black pod achieved similar genome size and gene model numbers by different mechanisms.</title>
        <authorList>
            <person name="Ali S."/>
            <person name="Shao J."/>
            <person name="Larry D.J."/>
            <person name="Kronmiller B."/>
            <person name="Shen D."/>
            <person name="Strem M.D."/>
            <person name="Melnick R.L."/>
            <person name="Guiltinan M.J."/>
            <person name="Tyler B.M."/>
            <person name="Meinhardt L.W."/>
            <person name="Bailey B.A."/>
        </authorList>
    </citation>
    <scope>NUCLEOTIDE SEQUENCE [LARGE SCALE GENOMIC DNA]</scope>
    <source>
        <strain evidence="4">zdho120</strain>
    </source>
</reference>
<gene>
    <name evidence="3" type="ORF">PHMEG_00038413</name>
</gene>
<accession>A0A225UHL5</accession>
<dbReference type="EMBL" id="NBNE01017839">
    <property type="protein sequence ID" value="OWY92542.1"/>
    <property type="molecule type" value="Genomic_DNA"/>
</dbReference>
<evidence type="ECO:0000256" key="1">
    <source>
        <dbReference type="SAM" id="MobiDB-lite"/>
    </source>
</evidence>
<feature type="domain" description="Integrase catalytic" evidence="2">
    <location>
        <begin position="1"/>
        <end position="65"/>
    </location>
</feature>
<dbReference type="InterPro" id="IPR001584">
    <property type="entry name" value="Integrase_cat-core"/>
</dbReference>
<dbReference type="AlphaFoldDB" id="A0A225UHL5"/>
<dbReference type="GO" id="GO:0003676">
    <property type="term" value="F:nucleic acid binding"/>
    <property type="evidence" value="ECO:0007669"/>
    <property type="project" value="InterPro"/>
</dbReference>
<feature type="compositionally biased region" description="Polar residues" evidence="1">
    <location>
        <begin position="198"/>
        <end position="209"/>
    </location>
</feature>
<evidence type="ECO:0000313" key="4">
    <source>
        <dbReference type="Proteomes" id="UP000198211"/>
    </source>
</evidence>
<dbReference type="Gene3D" id="3.30.420.10">
    <property type="entry name" value="Ribonuclease H-like superfamily/Ribonuclease H"/>
    <property type="match status" value="1"/>
</dbReference>
<dbReference type="InterPro" id="IPR056924">
    <property type="entry name" value="SH3_Tf2-1"/>
</dbReference>
<dbReference type="STRING" id="4795.A0A225UHL5"/>
<protein>
    <recommendedName>
        <fullName evidence="2">Integrase catalytic domain-containing protein</fullName>
    </recommendedName>
</protein>
<evidence type="ECO:0000259" key="2">
    <source>
        <dbReference type="PROSITE" id="PS50994"/>
    </source>
</evidence>
<dbReference type="InterPro" id="IPR012337">
    <property type="entry name" value="RNaseH-like_sf"/>
</dbReference>
<feature type="region of interest" description="Disordered" evidence="1">
    <location>
        <begin position="184"/>
        <end position="219"/>
    </location>
</feature>
<evidence type="ECO:0000313" key="3">
    <source>
        <dbReference type="EMBL" id="OWY92542.1"/>
    </source>
</evidence>
<sequence>MSTAEHPQTDGQTERMNRVLVDLLKSYAQSFHNWSDYLPMTEFAINNAVHASTGHTPFFLNAMRHPPLPSTLGAVASSLTGGGSTVASEQPQKTADTEFAAAMTRARARARTRQGDVSVPATDTVKNPEQATPAATKDNVSVRAQTPRRLTHRPGLLHAQVMYRCRASILRRFTHRAITHKVSVTGTDTPKNHAQAGTDVTTSSESVQGTDADKTNELEPGFSSQAMDFVHERQAVVRFVQDAIAASADRQKMNADNNDRVSGFGASKLAPRFIGPFTVAERHGNAYTLELPSDMRLHPTFYVKRLKPYLLLNPLHLLLEKAILFQHLNTDV</sequence>
<keyword evidence="4" id="KW-1185">Reference proteome</keyword>
<dbReference type="SUPFAM" id="SSF53098">
    <property type="entry name" value="Ribonuclease H-like"/>
    <property type="match status" value="1"/>
</dbReference>
<dbReference type="Proteomes" id="UP000198211">
    <property type="component" value="Unassembled WGS sequence"/>
</dbReference>
<proteinExistence type="predicted"/>